<dbReference type="Proteomes" id="UP001431783">
    <property type="component" value="Unassembled WGS sequence"/>
</dbReference>
<name>A0AAW1TWY2_9CUCU</name>
<accession>A0AAW1TWY2</accession>
<protein>
    <submittedName>
        <fullName evidence="2">Uncharacterized protein</fullName>
    </submittedName>
</protein>
<keyword evidence="3" id="KW-1185">Reference proteome</keyword>
<proteinExistence type="predicted"/>
<organism evidence="2 3">
    <name type="scientific">Henosepilachna vigintioctopunctata</name>
    <dbReference type="NCBI Taxonomy" id="420089"/>
    <lineage>
        <taxon>Eukaryota</taxon>
        <taxon>Metazoa</taxon>
        <taxon>Ecdysozoa</taxon>
        <taxon>Arthropoda</taxon>
        <taxon>Hexapoda</taxon>
        <taxon>Insecta</taxon>
        <taxon>Pterygota</taxon>
        <taxon>Neoptera</taxon>
        <taxon>Endopterygota</taxon>
        <taxon>Coleoptera</taxon>
        <taxon>Polyphaga</taxon>
        <taxon>Cucujiformia</taxon>
        <taxon>Coccinelloidea</taxon>
        <taxon>Coccinellidae</taxon>
        <taxon>Epilachninae</taxon>
        <taxon>Epilachnini</taxon>
        <taxon>Henosepilachna</taxon>
    </lineage>
</organism>
<dbReference type="GO" id="GO:0003676">
    <property type="term" value="F:nucleic acid binding"/>
    <property type="evidence" value="ECO:0007669"/>
    <property type="project" value="InterPro"/>
</dbReference>
<dbReference type="Gene3D" id="3.30.420.10">
    <property type="entry name" value="Ribonuclease H-like superfamily/Ribonuclease H"/>
    <property type="match status" value="1"/>
</dbReference>
<evidence type="ECO:0000313" key="2">
    <source>
        <dbReference type="EMBL" id="KAK9873105.1"/>
    </source>
</evidence>
<sequence>MNYKMNELSLKMTEKHLIRMVKKNIDLLIGEKESYSKEEFTIIYAGSLGTEPITSEYQFVFRKTTEISLSFLLKFFVDKLAATWDSELKALELFQVLDQKASNGFNERLNQTIVNRIRCKINEQSNRSWTAIGKGCTEEYNNTTHSVFKIPNYLLHGGQSHIIPENLYTKSGLAKDRELAYRNSKRNHNINKSRIDKNRKNMNLNNGDDVNVELGNRLKRGKLDSV</sequence>
<dbReference type="EMBL" id="JARQZJ010000015">
    <property type="protein sequence ID" value="KAK9873105.1"/>
    <property type="molecule type" value="Genomic_DNA"/>
</dbReference>
<feature type="region of interest" description="Disordered" evidence="1">
    <location>
        <begin position="185"/>
        <end position="211"/>
    </location>
</feature>
<dbReference type="AlphaFoldDB" id="A0AAW1TWY2"/>
<comment type="caution">
    <text evidence="2">The sequence shown here is derived from an EMBL/GenBank/DDBJ whole genome shotgun (WGS) entry which is preliminary data.</text>
</comment>
<gene>
    <name evidence="2" type="ORF">WA026_020834</name>
</gene>
<dbReference type="InterPro" id="IPR036397">
    <property type="entry name" value="RNaseH_sf"/>
</dbReference>
<reference evidence="2 3" key="1">
    <citation type="submission" date="2023-03" db="EMBL/GenBank/DDBJ databases">
        <title>Genome insight into feeding habits of ladybird beetles.</title>
        <authorList>
            <person name="Li H.-S."/>
            <person name="Huang Y.-H."/>
            <person name="Pang H."/>
        </authorList>
    </citation>
    <scope>NUCLEOTIDE SEQUENCE [LARGE SCALE GENOMIC DNA]</scope>
    <source>
        <strain evidence="2">SYSU_2023b</strain>
        <tissue evidence="2">Whole body</tissue>
    </source>
</reference>
<evidence type="ECO:0000313" key="3">
    <source>
        <dbReference type="Proteomes" id="UP001431783"/>
    </source>
</evidence>
<evidence type="ECO:0000256" key="1">
    <source>
        <dbReference type="SAM" id="MobiDB-lite"/>
    </source>
</evidence>